<evidence type="ECO:0000256" key="1">
    <source>
        <dbReference type="SAM" id="MobiDB-lite"/>
    </source>
</evidence>
<organism evidence="3 4">
    <name type="scientific">Jaapia argillacea MUCL 33604</name>
    <dbReference type="NCBI Taxonomy" id="933084"/>
    <lineage>
        <taxon>Eukaryota</taxon>
        <taxon>Fungi</taxon>
        <taxon>Dikarya</taxon>
        <taxon>Basidiomycota</taxon>
        <taxon>Agaricomycotina</taxon>
        <taxon>Agaricomycetes</taxon>
        <taxon>Agaricomycetidae</taxon>
        <taxon>Jaapiales</taxon>
        <taxon>Jaapiaceae</taxon>
        <taxon>Jaapia</taxon>
    </lineage>
</organism>
<evidence type="ECO:0000313" key="4">
    <source>
        <dbReference type="Proteomes" id="UP000027265"/>
    </source>
</evidence>
<dbReference type="AlphaFoldDB" id="A0A067Q6T2"/>
<gene>
    <name evidence="3" type="ORF">JAAARDRAFT_189976</name>
</gene>
<dbReference type="SMART" id="SM00256">
    <property type="entry name" value="FBOX"/>
    <property type="match status" value="1"/>
</dbReference>
<proteinExistence type="predicted"/>
<dbReference type="Proteomes" id="UP000027265">
    <property type="component" value="Unassembled WGS sequence"/>
</dbReference>
<dbReference type="HOGENOM" id="CLU_490949_0_0_1"/>
<sequence>MLPPELLVTILSLLDFRELLKCQTVSRGFYETIRRTASLQYIVELGAANYGDGSLTHPSTTRQRLKYLKEQQAAWKDPVIETLETIDLVRGYDSSSFGARKGFSFRGGVFVGAYLRGPLVQEAFNCLDVVNIRSITPEVPSWSLHLHDLMGGFDFDPAQDLLIGIERLPDSPPPTHITFHILSLLHGTPHPRAAGIQPIRQPLDSSLQELGTSICHLTIFGELVACSVTRSTATLRGVTLMLFHWPSGHAHTELLRGYATSVIGGLAFLSDRYLLISKCICPHDPCGYLDIYVLDSDACGKVIPTLLTTFTLPESLNRFTFAIPNLYPGLPCNRSTVYPSESRPLPFDIAPSPTLICCEMSLLTSNDLGDPDHLTTGYVFIISVPKLLQQVPSTFKNELEDPQTILWDVWGPPCTRAFKMPRAFVRLSDSIFGHRLVLPNRIMDFNQLDIARDLLRHQVRSPSPTLLREPPHSPPQEPSSDDSQNMSFDPTTNIVIEPAVIPAGDIYVNDVTTALPYREVVFDIPLPFPQILASSDLVGLEVVDGKCRGLHILAL</sequence>
<reference evidence="4" key="1">
    <citation type="journal article" date="2014" name="Proc. Natl. Acad. Sci. U.S.A.">
        <title>Extensive sampling of basidiomycete genomes demonstrates inadequacy of the white-rot/brown-rot paradigm for wood decay fungi.</title>
        <authorList>
            <person name="Riley R."/>
            <person name="Salamov A.A."/>
            <person name="Brown D.W."/>
            <person name="Nagy L.G."/>
            <person name="Floudas D."/>
            <person name="Held B.W."/>
            <person name="Levasseur A."/>
            <person name="Lombard V."/>
            <person name="Morin E."/>
            <person name="Otillar R."/>
            <person name="Lindquist E.A."/>
            <person name="Sun H."/>
            <person name="LaButti K.M."/>
            <person name="Schmutz J."/>
            <person name="Jabbour D."/>
            <person name="Luo H."/>
            <person name="Baker S.E."/>
            <person name="Pisabarro A.G."/>
            <person name="Walton J.D."/>
            <person name="Blanchette R.A."/>
            <person name="Henrissat B."/>
            <person name="Martin F."/>
            <person name="Cullen D."/>
            <person name="Hibbett D.S."/>
            <person name="Grigoriev I.V."/>
        </authorList>
    </citation>
    <scope>NUCLEOTIDE SEQUENCE [LARGE SCALE GENOMIC DNA]</scope>
    <source>
        <strain evidence="4">MUCL 33604</strain>
    </source>
</reference>
<evidence type="ECO:0000313" key="3">
    <source>
        <dbReference type="EMBL" id="KDQ62684.1"/>
    </source>
</evidence>
<dbReference type="PROSITE" id="PS50181">
    <property type="entry name" value="FBOX"/>
    <property type="match status" value="1"/>
</dbReference>
<dbReference type="Gene3D" id="1.20.1280.50">
    <property type="match status" value="1"/>
</dbReference>
<evidence type="ECO:0000259" key="2">
    <source>
        <dbReference type="PROSITE" id="PS50181"/>
    </source>
</evidence>
<dbReference type="InParanoid" id="A0A067Q6T2"/>
<dbReference type="EMBL" id="KL197711">
    <property type="protein sequence ID" value="KDQ62684.1"/>
    <property type="molecule type" value="Genomic_DNA"/>
</dbReference>
<dbReference type="Pfam" id="PF12937">
    <property type="entry name" value="F-box-like"/>
    <property type="match status" value="1"/>
</dbReference>
<dbReference type="STRING" id="933084.A0A067Q6T2"/>
<dbReference type="OrthoDB" id="2745718at2759"/>
<protein>
    <recommendedName>
        <fullName evidence="2">F-box domain-containing protein</fullName>
    </recommendedName>
</protein>
<name>A0A067Q6T2_9AGAM</name>
<keyword evidence="4" id="KW-1185">Reference proteome</keyword>
<dbReference type="SUPFAM" id="SSF81383">
    <property type="entry name" value="F-box domain"/>
    <property type="match status" value="1"/>
</dbReference>
<feature type="region of interest" description="Disordered" evidence="1">
    <location>
        <begin position="462"/>
        <end position="488"/>
    </location>
</feature>
<feature type="domain" description="F-box" evidence="2">
    <location>
        <begin position="1"/>
        <end position="42"/>
    </location>
</feature>
<accession>A0A067Q6T2</accession>
<dbReference type="InterPro" id="IPR001810">
    <property type="entry name" value="F-box_dom"/>
</dbReference>
<dbReference type="InterPro" id="IPR036047">
    <property type="entry name" value="F-box-like_dom_sf"/>
</dbReference>